<dbReference type="Proteomes" id="UP001314170">
    <property type="component" value="Unassembled WGS sequence"/>
</dbReference>
<evidence type="ECO:0000256" key="1">
    <source>
        <dbReference type="SAM" id="MobiDB-lite"/>
    </source>
</evidence>
<evidence type="ECO:0000313" key="2">
    <source>
        <dbReference type="EMBL" id="CAK7328055.1"/>
    </source>
</evidence>
<accession>A0AAV1R4Y4</accession>
<proteinExistence type="predicted"/>
<gene>
    <name evidence="2" type="ORF">DCAF_LOCUS5774</name>
</gene>
<protein>
    <submittedName>
        <fullName evidence="2">Uncharacterized protein</fullName>
    </submittedName>
</protein>
<comment type="caution">
    <text evidence="2">The sequence shown here is derived from an EMBL/GenBank/DDBJ whole genome shotgun (WGS) entry which is preliminary data.</text>
</comment>
<reference evidence="2 3" key="1">
    <citation type="submission" date="2024-01" db="EMBL/GenBank/DDBJ databases">
        <authorList>
            <person name="Waweru B."/>
        </authorList>
    </citation>
    <scope>NUCLEOTIDE SEQUENCE [LARGE SCALE GENOMIC DNA]</scope>
</reference>
<keyword evidence="3" id="KW-1185">Reference proteome</keyword>
<sequence length="70" mass="8148">MDKRKKISEKSETPTQIVEPPPNAQAVPKGATNEIHYYNDRATGQEKAEAWERINRAFKNMRQKVHLEKN</sequence>
<feature type="compositionally biased region" description="Basic and acidic residues" evidence="1">
    <location>
        <begin position="1"/>
        <end position="12"/>
    </location>
</feature>
<organism evidence="2 3">
    <name type="scientific">Dovyalis caffra</name>
    <dbReference type="NCBI Taxonomy" id="77055"/>
    <lineage>
        <taxon>Eukaryota</taxon>
        <taxon>Viridiplantae</taxon>
        <taxon>Streptophyta</taxon>
        <taxon>Embryophyta</taxon>
        <taxon>Tracheophyta</taxon>
        <taxon>Spermatophyta</taxon>
        <taxon>Magnoliopsida</taxon>
        <taxon>eudicotyledons</taxon>
        <taxon>Gunneridae</taxon>
        <taxon>Pentapetalae</taxon>
        <taxon>rosids</taxon>
        <taxon>fabids</taxon>
        <taxon>Malpighiales</taxon>
        <taxon>Salicaceae</taxon>
        <taxon>Flacourtieae</taxon>
        <taxon>Dovyalis</taxon>
    </lineage>
</organism>
<name>A0AAV1R4Y4_9ROSI</name>
<dbReference type="EMBL" id="CAWUPB010000892">
    <property type="protein sequence ID" value="CAK7328055.1"/>
    <property type="molecule type" value="Genomic_DNA"/>
</dbReference>
<dbReference type="AlphaFoldDB" id="A0AAV1R4Y4"/>
<evidence type="ECO:0000313" key="3">
    <source>
        <dbReference type="Proteomes" id="UP001314170"/>
    </source>
</evidence>
<feature type="region of interest" description="Disordered" evidence="1">
    <location>
        <begin position="1"/>
        <end position="30"/>
    </location>
</feature>